<dbReference type="Proteomes" id="UP000700596">
    <property type="component" value="Unassembled WGS sequence"/>
</dbReference>
<dbReference type="EMBL" id="JAGMWT010000033">
    <property type="protein sequence ID" value="KAH7109306.1"/>
    <property type="molecule type" value="Genomic_DNA"/>
</dbReference>
<organism evidence="4 5">
    <name type="scientific">Dendryphion nanum</name>
    <dbReference type="NCBI Taxonomy" id="256645"/>
    <lineage>
        <taxon>Eukaryota</taxon>
        <taxon>Fungi</taxon>
        <taxon>Dikarya</taxon>
        <taxon>Ascomycota</taxon>
        <taxon>Pezizomycotina</taxon>
        <taxon>Dothideomycetes</taxon>
        <taxon>Pleosporomycetidae</taxon>
        <taxon>Pleosporales</taxon>
        <taxon>Torulaceae</taxon>
        <taxon>Dendryphion</taxon>
    </lineage>
</organism>
<reference evidence="4" key="1">
    <citation type="journal article" date="2021" name="Nat. Commun.">
        <title>Genetic determinants of endophytism in the Arabidopsis root mycobiome.</title>
        <authorList>
            <person name="Mesny F."/>
            <person name="Miyauchi S."/>
            <person name="Thiergart T."/>
            <person name="Pickel B."/>
            <person name="Atanasova L."/>
            <person name="Karlsson M."/>
            <person name="Huettel B."/>
            <person name="Barry K.W."/>
            <person name="Haridas S."/>
            <person name="Chen C."/>
            <person name="Bauer D."/>
            <person name="Andreopoulos W."/>
            <person name="Pangilinan J."/>
            <person name="LaButti K."/>
            <person name="Riley R."/>
            <person name="Lipzen A."/>
            <person name="Clum A."/>
            <person name="Drula E."/>
            <person name="Henrissat B."/>
            <person name="Kohler A."/>
            <person name="Grigoriev I.V."/>
            <person name="Martin F.M."/>
            <person name="Hacquard S."/>
        </authorList>
    </citation>
    <scope>NUCLEOTIDE SEQUENCE</scope>
    <source>
        <strain evidence="4">MPI-CAGE-CH-0243</strain>
    </source>
</reference>
<evidence type="ECO:0000256" key="2">
    <source>
        <dbReference type="ARBA" id="ARBA00023027"/>
    </source>
</evidence>
<dbReference type="GO" id="GO:0003842">
    <property type="term" value="F:L-glutamate gamma-semialdehyde dehydrogenase activity"/>
    <property type="evidence" value="ECO:0007669"/>
    <property type="project" value="TreeGrafter"/>
</dbReference>
<dbReference type="GO" id="GO:0005759">
    <property type="term" value="C:mitochondrial matrix"/>
    <property type="evidence" value="ECO:0007669"/>
    <property type="project" value="TreeGrafter"/>
</dbReference>
<dbReference type="InterPro" id="IPR050485">
    <property type="entry name" value="Proline_metab_enzyme"/>
</dbReference>
<dbReference type="AlphaFoldDB" id="A0A9P9I691"/>
<evidence type="ECO:0000259" key="3">
    <source>
        <dbReference type="Pfam" id="PF00171"/>
    </source>
</evidence>
<gene>
    <name evidence="4" type="ORF">B0J11DRAFT_601809</name>
</gene>
<keyword evidence="5" id="KW-1185">Reference proteome</keyword>
<protein>
    <submittedName>
        <fullName evidence="4">Aldehyde/histidinol dehydrogenase</fullName>
    </submittedName>
</protein>
<dbReference type="Pfam" id="PF00171">
    <property type="entry name" value="Aldedh"/>
    <property type="match status" value="2"/>
</dbReference>
<dbReference type="InterPro" id="IPR016161">
    <property type="entry name" value="Ald_DH/histidinol_DH"/>
</dbReference>
<evidence type="ECO:0000256" key="1">
    <source>
        <dbReference type="ARBA" id="ARBA00023002"/>
    </source>
</evidence>
<feature type="domain" description="Aldehyde dehydrogenase" evidence="3">
    <location>
        <begin position="115"/>
        <end position="236"/>
    </location>
</feature>
<comment type="caution">
    <text evidence="4">The sequence shown here is derived from an EMBL/GenBank/DDBJ whole genome shotgun (WGS) entry which is preliminary data.</text>
</comment>
<feature type="domain" description="Aldehyde dehydrogenase" evidence="3">
    <location>
        <begin position="20"/>
        <end position="93"/>
    </location>
</feature>
<sequence>MPLQAASKSWDRPLHHNHATTFAIYLLATKEKIRIAIDSALKAKKSWEQTAFVDRASIFLRAAELVTTKYRHELIAATLFGQGKNIWQAEIDATAERGSDIMWTRMDYWLVEDFVYAISPFNLDIIGGNLILDPVLMGNVVLWKPSPPDIYSSTLMYKILLEVGLPLDIIQLVPGDAEEVNDVDFNQHDFAGLNFFGSSDLFRQLNARFGQGIGNYNCREFTRISCETSGKNFTLLNPTAIV</sequence>
<dbReference type="InterPro" id="IPR016163">
    <property type="entry name" value="Ald_DH_C"/>
</dbReference>
<accession>A0A9P9I691</accession>
<dbReference type="Gene3D" id="3.40.309.10">
    <property type="entry name" value="Aldehyde Dehydrogenase, Chain A, domain 2"/>
    <property type="match status" value="1"/>
</dbReference>
<dbReference type="InterPro" id="IPR016162">
    <property type="entry name" value="Ald_DH_N"/>
</dbReference>
<dbReference type="PANTHER" id="PTHR42862:SF1">
    <property type="entry name" value="DELTA-1-PYRROLINE-5-CARBOXYLATE DEHYDROGENASE 2, ISOFORM A-RELATED"/>
    <property type="match status" value="1"/>
</dbReference>
<dbReference type="PANTHER" id="PTHR42862">
    <property type="entry name" value="DELTA-1-PYRROLINE-5-CARBOXYLATE DEHYDROGENASE 1, ISOFORM A-RELATED"/>
    <property type="match status" value="1"/>
</dbReference>
<evidence type="ECO:0000313" key="4">
    <source>
        <dbReference type="EMBL" id="KAH7109306.1"/>
    </source>
</evidence>
<keyword evidence="2" id="KW-0520">NAD</keyword>
<dbReference type="SUPFAM" id="SSF53720">
    <property type="entry name" value="ALDH-like"/>
    <property type="match status" value="1"/>
</dbReference>
<name>A0A9P9I691_9PLEO</name>
<dbReference type="InterPro" id="IPR015590">
    <property type="entry name" value="Aldehyde_DH_dom"/>
</dbReference>
<keyword evidence="1" id="KW-0560">Oxidoreductase</keyword>
<dbReference type="GO" id="GO:0010133">
    <property type="term" value="P:L-proline catabolic process to L-glutamate"/>
    <property type="evidence" value="ECO:0007669"/>
    <property type="project" value="TreeGrafter"/>
</dbReference>
<evidence type="ECO:0000313" key="5">
    <source>
        <dbReference type="Proteomes" id="UP000700596"/>
    </source>
</evidence>
<dbReference type="Gene3D" id="3.40.605.10">
    <property type="entry name" value="Aldehyde Dehydrogenase, Chain A, domain 1"/>
    <property type="match status" value="2"/>
</dbReference>
<dbReference type="OrthoDB" id="5322683at2759"/>
<proteinExistence type="predicted"/>